<reference evidence="1" key="1">
    <citation type="submission" date="2019-10" db="EMBL/GenBank/DDBJ databases">
        <authorList>
            <consortium name="DOE Joint Genome Institute"/>
            <person name="Kuo A."/>
            <person name="Miyauchi S."/>
            <person name="Kiss E."/>
            <person name="Drula E."/>
            <person name="Kohler A."/>
            <person name="Sanchez-Garcia M."/>
            <person name="Andreopoulos B."/>
            <person name="Barry K.W."/>
            <person name="Bonito G."/>
            <person name="Buee M."/>
            <person name="Carver A."/>
            <person name="Chen C."/>
            <person name="Cichocki N."/>
            <person name="Clum A."/>
            <person name="Culley D."/>
            <person name="Crous P.W."/>
            <person name="Fauchery L."/>
            <person name="Girlanda M."/>
            <person name="Hayes R."/>
            <person name="Keri Z."/>
            <person name="Labutti K."/>
            <person name="Lipzen A."/>
            <person name="Lombard V."/>
            <person name="Magnuson J."/>
            <person name="Maillard F."/>
            <person name="Morin E."/>
            <person name="Murat C."/>
            <person name="Nolan M."/>
            <person name="Ohm R."/>
            <person name="Pangilinan J."/>
            <person name="Pereira M."/>
            <person name="Perotto S."/>
            <person name="Peter M."/>
            <person name="Riley R."/>
            <person name="Sitrit Y."/>
            <person name="Stielow B."/>
            <person name="Szollosi G."/>
            <person name="Zifcakova L."/>
            <person name="Stursova M."/>
            <person name="Spatafora J.W."/>
            <person name="Tedersoo L."/>
            <person name="Vaario L.-M."/>
            <person name="Yamada A."/>
            <person name="Yan M."/>
            <person name="Wang P."/>
            <person name="Xu J."/>
            <person name="Bruns T."/>
            <person name="Baldrian P."/>
            <person name="Vilgalys R."/>
            <person name="Henrissat B."/>
            <person name="Grigoriev I.V."/>
            <person name="Hibbett D."/>
            <person name="Nagy L.G."/>
            <person name="Martin F.M."/>
        </authorList>
    </citation>
    <scope>NUCLEOTIDE SEQUENCE</scope>
    <source>
        <strain evidence="1">P2</strain>
    </source>
</reference>
<evidence type="ECO:0000313" key="1">
    <source>
        <dbReference type="EMBL" id="KAF9654131.1"/>
    </source>
</evidence>
<gene>
    <name evidence="1" type="ORF">BDM02DRAFT_39927</name>
</gene>
<dbReference type="EMBL" id="MU117961">
    <property type="protein sequence ID" value="KAF9654131.1"/>
    <property type="molecule type" value="Genomic_DNA"/>
</dbReference>
<keyword evidence="2" id="KW-1185">Reference proteome</keyword>
<organism evidence="1 2">
    <name type="scientific">Thelephora ganbajun</name>
    <name type="common">Ganba fungus</name>
    <dbReference type="NCBI Taxonomy" id="370292"/>
    <lineage>
        <taxon>Eukaryota</taxon>
        <taxon>Fungi</taxon>
        <taxon>Dikarya</taxon>
        <taxon>Basidiomycota</taxon>
        <taxon>Agaricomycotina</taxon>
        <taxon>Agaricomycetes</taxon>
        <taxon>Thelephorales</taxon>
        <taxon>Thelephoraceae</taxon>
        <taxon>Thelephora</taxon>
    </lineage>
</organism>
<comment type="caution">
    <text evidence="1">The sequence shown here is derived from an EMBL/GenBank/DDBJ whole genome shotgun (WGS) entry which is preliminary data.</text>
</comment>
<name>A0ACB6ZXE1_THEGA</name>
<evidence type="ECO:0000313" key="2">
    <source>
        <dbReference type="Proteomes" id="UP000886501"/>
    </source>
</evidence>
<dbReference type="Proteomes" id="UP000886501">
    <property type="component" value="Unassembled WGS sequence"/>
</dbReference>
<proteinExistence type="predicted"/>
<accession>A0ACB6ZXE1</accession>
<protein>
    <submittedName>
        <fullName evidence="1">Uncharacterized protein</fullName>
    </submittedName>
</protein>
<sequence>MLSPSKSPRPILKQASSTLGSSMRSARVHFPPSPRLSTFHFTHSPQLYDRSPLVVQPNVCALPGRGERVYLEEDYDSATEDDIIRDSIPLRDGRFPPECPRETSTYPHSLECSSSSTSSESDESDGSLSTPPEPADLSATPLIVSRPSDLLGPSLARRSDGDVLAFLPHPPTSEKPKRPKLSPKRTYSGKHPFGCTFSDDSFSVPAFEGCLGGF</sequence>
<reference evidence="1" key="2">
    <citation type="journal article" date="2020" name="Nat. Commun.">
        <title>Large-scale genome sequencing of mycorrhizal fungi provides insights into the early evolution of symbiotic traits.</title>
        <authorList>
            <person name="Miyauchi S."/>
            <person name="Kiss E."/>
            <person name="Kuo A."/>
            <person name="Drula E."/>
            <person name="Kohler A."/>
            <person name="Sanchez-Garcia M."/>
            <person name="Morin E."/>
            <person name="Andreopoulos B."/>
            <person name="Barry K.W."/>
            <person name="Bonito G."/>
            <person name="Buee M."/>
            <person name="Carver A."/>
            <person name="Chen C."/>
            <person name="Cichocki N."/>
            <person name="Clum A."/>
            <person name="Culley D."/>
            <person name="Crous P.W."/>
            <person name="Fauchery L."/>
            <person name="Girlanda M."/>
            <person name="Hayes R.D."/>
            <person name="Keri Z."/>
            <person name="LaButti K."/>
            <person name="Lipzen A."/>
            <person name="Lombard V."/>
            <person name="Magnuson J."/>
            <person name="Maillard F."/>
            <person name="Murat C."/>
            <person name="Nolan M."/>
            <person name="Ohm R.A."/>
            <person name="Pangilinan J."/>
            <person name="Pereira M.F."/>
            <person name="Perotto S."/>
            <person name="Peter M."/>
            <person name="Pfister S."/>
            <person name="Riley R."/>
            <person name="Sitrit Y."/>
            <person name="Stielow J.B."/>
            <person name="Szollosi G."/>
            <person name="Zifcakova L."/>
            <person name="Stursova M."/>
            <person name="Spatafora J.W."/>
            <person name="Tedersoo L."/>
            <person name="Vaario L.M."/>
            <person name="Yamada A."/>
            <person name="Yan M."/>
            <person name="Wang P."/>
            <person name="Xu J."/>
            <person name="Bruns T."/>
            <person name="Baldrian P."/>
            <person name="Vilgalys R."/>
            <person name="Dunand C."/>
            <person name="Henrissat B."/>
            <person name="Grigoriev I.V."/>
            <person name="Hibbett D."/>
            <person name="Nagy L.G."/>
            <person name="Martin F.M."/>
        </authorList>
    </citation>
    <scope>NUCLEOTIDE SEQUENCE</scope>
    <source>
        <strain evidence="1">P2</strain>
    </source>
</reference>